<evidence type="ECO:0000313" key="1">
    <source>
        <dbReference type="EMBL" id="CAG7821640.1"/>
    </source>
</evidence>
<proteinExistence type="predicted"/>
<comment type="caution">
    <text evidence="1">The sequence shown here is derived from an EMBL/GenBank/DDBJ whole genome shotgun (WGS) entry which is preliminary data.</text>
</comment>
<accession>A0A8J2KUG5</accession>
<feature type="non-terminal residue" evidence="1">
    <location>
        <position position="1"/>
    </location>
</feature>
<reference evidence="1" key="1">
    <citation type="submission" date="2021-06" db="EMBL/GenBank/DDBJ databases">
        <authorList>
            <person name="Hodson N. C."/>
            <person name="Mongue J. A."/>
            <person name="Jaron S. K."/>
        </authorList>
    </citation>
    <scope>NUCLEOTIDE SEQUENCE</scope>
</reference>
<dbReference type="OrthoDB" id="329835at2759"/>
<sequence>AVLFRKNLQGVVSIEKPRSSKWICTSAPSRDWDLKDVTHCSGEYFVRNMLHQVWFYEAVRHIPNRALVVEVSPRTIFQGILKQSVPEDCLHFTPILRKGDLNPLLSPEASTLLQPEM</sequence>
<protein>
    <submittedName>
        <fullName evidence="1">Uncharacterized protein</fullName>
    </submittedName>
</protein>
<evidence type="ECO:0000313" key="2">
    <source>
        <dbReference type="Proteomes" id="UP000708208"/>
    </source>
</evidence>
<name>A0A8J2KUG5_9HEXA</name>
<keyword evidence="2" id="KW-1185">Reference proteome</keyword>
<gene>
    <name evidence="1" type="ORF">AFUS01_LOCUS31968</name>
</gene>
<dbReference type="EMBL" id="CAJVCH010517675">
    <property type="protein sequence ID" value="CAG7821640.1"/>
    <property type="molecule type" value="Genomic_DNA"/>
</dbReference>
<organism evidence="1 2">
    <name type="scientific">Allacma fusca</name>
    <dbReference type="NCBI Taxonomy" id="39272"/>
    <lineage>
        <taxon>Eukaryota</taxon>
        <taxon>Metazoa</taxon>
        <taxon>Ecdysozoa</taxon>
        <taxon>Arthropoda</taxon>
        <taxon>Hexapoda</taxon>
        <taxon>Collembola</taxon>
        <taxon>Symphypleona</taxon>
        <taxon>Sminthuridae</taxon>
        <taxon>Allacma</taxon>
    </lineage>
</organism>
<dbReference type="Proteomes" id="UP000708208">
    <property type="component" value="Unassembled WGS sequence"/>
</dbReference>
<dbReference type="AlphaFoldDB" id="A0A8J2KUG5"/>